<keyword evidence="1" id="KW-0732">Signal</keyword>
<dbReference type="AlphaFoldDB" id="A0A8B7N2H7"/>
<gene>
    <name evidence="3" type="primary">LOC108665753</name>
</gene>
<dbReference type="InterPro" id="IPR011024">
    <property type="entry name" value="G_crystallin-like"/>
</dbReference>
<dbReference type="Proteomes" id="UP000694843">
    <property type="component" value="Unplaced"/>
</dbReference>
<evidence type="ECO:0000313" key="3">
    <source>
        <dbReference type="RefSeq" id="XP_018008036.1"/>
    </source>
</evidence>
<reference evidence="3" key="1">
    <citation type="submission" date="2025-08" db="UniProtKB">
        <authorList>
            <consortium name="RefSeq"/>
        </authorList>
    </citation>
    <scope>IDENTIFICATION</scope>
    <source>
        <tissue evidence="3">Whole organism</tissue>
    </source>
</reference>
<dbReference type="GeneID" id="108665753"/>
<name>A0A8B7N2H7_HYAAZ</name>
<dbReference type="Gene3D" id="2.60.20.10">
    <property type="entry name" value="Crystallins"/>
    <property type="match status" value="2"/>
</dbReference>
<evidence type="ECO:0000313" key="2">
    <source>
        <dbReference type="Proteomes" id="UP000694843"/>
    </source>
</evidence>
<dbReference type="SUPFAM" id="SSF49695">
    <property type="entry name" value="gamma-Crystallin-like"/>
    <property type="match status" value="1"/>
</dbReference>
<keyword evidence="2" id="KW-1185">Reference proteome</keyword>
<organism evidence="2 3">
    <name type="scientific">Hyalella azteca</name>
    <name type="common">Amphipod</name>
    <dbReference type="NCBI Taxonomy" id="294128"/>
    <lineage>
        <taxon>Eukaryota</taxon>
        <taxon>Metazoa</taxon>
        <taxon>Ecdysozoa</taxon>
        <taxon>Arthropoda</taxon>
        <taxon>Crustacea</taxon>
        <taxon>Multicrustacea</taxon>
        <taxon>Malacostraca</taxon>
        <taxon>Eumalacostraca</taxon>
        <taxon>Peracarida</taxon>
        <taxon>Amphipoda</taxon>
        <taxon>Senticaudata</taxon>
        <taxon>Talitrida</taxon>
        <taxon>Talitroidea</taxon>
        <taxon>Hyalellidae</taxon>
        <taxon>Hyalella</taxon>
    </lineage>
</organism>
<feature type="signal peptide" evidence="1">
    <location>
        <begin position="1"/>
        <end position="23"/>
    </location>
</feature>
<dbReference type="RefSeq" id="XP_018008036.1">
    <property type="nucleotide sequence ID" value="XM_018152547.2"/>
</dbReference>
<protein>
    <submittedName>
        <fullName evidence="3">Uncharacterized protein LOC108665753 isoform X1</fullName>
    </submittedName>
</protein>
<proteinExistence type="predicted"/>
<sequence length="231" mass="25737">MRTMKLWYCLVLFITSEKGVVRGDDSRYLTGYDGLNFTGAHYQFTEYTPDLSVVQMDNSIESLCITGQWHAYDAVNYDPNMTQAACLWRGVGFCWNTSCTNQISSVRYAGSPYGLNDDYYNLYEGTYFRGKEFRGNTNAGNLGELDKAVSSLVVTGQAAWTFFTGVDFTGSSLCVYADKHFTDGVISFDTTYFLNMDELGLPDNSIRSVARGCLSERVLGHPGGEPAPSRR</sequence>
<evidence type="ECO:0000256" key="1">
    <source>
        <dbReference type="SAM" id="SignalP"/>
    </source>
</evidence>
<dbReference type="OrthoDB" id="6381640at2759"/>
<accession>A0A8B7N2H7</accession>
<feature type="chain" id="PRO_5034250223" evidence="1">
    <location>
        <begin position="24"/>
        <end position="231"/>
    </location>
</feature>